<proteinExistence type="predicted"/>
<dbReference type="Gene3D" id="2.60.40.10">
    <property type="entry name" value="Immunoglobulins"/>
    <property type="match status" value="1"/>
</dbReference>
<feature type="non-terminal residue" evidence="2">
    <location>
        <position position="232"/>
    </location>
</feature>
<dbReference type="InterPro" id="IPR013098">
    <property type="entry name" value="Ig_I-set"/>
</dbReference>
<dbReference type="PANTHER" id="PTHR47633">
    <property type="entry name" value="IMMUNOGLOBULIN"/>
    <property type="match status" value="1"/>
</dbReference>
<name>A0A8S3ESR7_9BILA</name>
<dbReference type="Pfam" id="PF07679">
    <property type="entry name" value="I-set"/>
    <property type="match status" value="1"/>
</dbReference>
<feature type="non-terminal residue" evidence="2">
    <location>
        <position position="1"/>
    </location>
</feature>
<evidence type="ECO:0000313" key="3">
    <source>
        <dbReference type="EMBL" id="CAF5184811.1"/>
    </source>
</evidence>
<feature type="domain" description="Ig-like" evidence="1">
    <location>
        <begin position="195"/>
        <end position="232"/>
    </location>
</feature>
<comment type="caution">
    <text evidence="2">The sequence shown here is derived from an EMBL/GenBank/DDBJ whole genome shotgun (WGS) entry which is preliminary data.</text>
</comment>
<dbReference type="Proteomes" id="UP000681967">
    <property type="component" value="Unassembled WGS sequence"/>
</dbReference>
<dbReference type="EMBL" id="CAJOBH010234135">
    <property type="protein sequence ID" value="CAF5083201.1"/>
    <property type="molecule type" value="Genomic_DNA"/>
</dbReference>
<dbReference type="InterPro" id="IPR007110">
    <property type="entry name" value="Ig-like_dom"/>
</dbReference>
<evidence type="ECO:0000313" key="2">
    <source>
        <dbReference type="EMBL" id="CAF5083201.1"/>
    </source>
</evidence>
<protein>
    <recommendedName>
        <fullName evidence="1">Ig-like domain-containing protein</fullName>
    </recommendedName>
</protein>
<evidence type="ECO:0000259" key="1">
    <source>
        <dbReference type="PROSITE" id="PS50835"/>
    </source>
</evidence>
<evidence type="ECO:0000313" key="4">
    <source>
        <dbReference type="Proteomes" id="UP000681967"/>
    </source>
</evidence>
<accession>A0A8S3ESR7</accession>
<dbReference type="EMBL" id="CAJOBJ010332628">
    <property type="protein sequence ID" value="CAF5184811.1"/>
    <property type="molecule type" value="Genomic_DNA"/>
</dbReference>
<dbReference type="AlphaFoldDB" id="A0A8S3ESR7"/>
<dbReference type="InterPro" id="IPR036179">
    <property type="entry name" value="Ig-like_dom_sf"/>
</dbReference>
<dbReference type="PROSITE" id="PS50835">
    <property type="entry name" value="IG_LIKE"/>
    <property type="match status" value="2"/>
</dbReference>
<dbReference type="SUPFAM" id="SSF48726">
    <property type="entry name" value="Immunoglobulin"/>
    <property type="match status" value="2"/>
</dbReference>
<dbReference type="InterPro" id="IPR013783">
    <property type="entry name" value="Ig-like_fold"/>
</dbReference>
<organism evidence="2 4">
    <name type="scientific">Rotaria magnacalcarata</name>
    <dbReference type="NCBI Taxonomy" id="392030"/>
    <lineage>
        <taxon>Eukaryota</taxon>
        <taxon>Metazoa</taxon>
        <taxon>Spiralia</taxon>
        <taxon>Gnathifera</taxon>
        <taxon>Rotifera</taxon>
        <taxon>Eurotatoria</taxon>
        <taxon>Bdelloidea</taxon>
        <taxon>Philodinida</taxon>
        <taxon>Philodinidae</taxon>
        <taxon>Rotaria</taxon>
    </lineage>
</organism>
<feature type="domain" description="Ig-like" evidence="1">
    <location>
        <begin position="89"/>
        <end position="182"/>
    </location>
</feature>
<dbReference type="PANTHER" id="PTHR47633:SF4">
    <property type="entry name" value="MYOPALLADIN ISOFORM X1"/>
    <property type="match status" value="1"/>
</dbReference>
<dbReference type="Proteomes" id="UP000681720">
    <property type="component" value="Unassembled WGS sequence"/>
</dbReference>
<sequence>FHLATIKIFIDRIIRRLQHFKRSLDGGLIHVRKRNTLVNGSIITADYHSKKTITNRKKELVPSNDYNCQQNTLRPSPFDANEENKLVRPYFLIRPQSVLLLPNEIAKFKCCFGGDPLPTIVWSHNDSRIPEILAAGGSTSAKYQTHKLHDLYYLDVGPVSTRDNGQIKCTIMNRYGREEAIAQIIVVPSASEATPCITQPLSNIIIIEGRPLKLSCGIVGLQVSVNWFHNGK</sequence>
<gene>
    <name evidence="2" type="ORF">BYL167_LOCUS62188</name>
    <name evidence="3" type="ORF">GIL414_LOCUS70628</name>
</gene>
<reference evidence="2" key="1">
    <citation type="submission" date="2021-02" db="EMBL/GenBank/DDBJ databases">
        <authorList>
            <person name="Nowell W R."/>
        </authorList>
    </citation>
    <scope>NUCLEOTIDE SEQUENCE</scope>
</reference>